<evidence type="ECO:0000313" key="1">
    <source>
        <dbReference type="EMBL" id="KAI3723749.1"/>
    </source>
</evidence>
<dbReference type="Proteomes" id="UP001055811">
    <property type="component" value="Linkage Group LG06"/>
</dbReference>
<accession>A0ACB9BP40</accession>
<reference evidence="1 2" key="2">
    <citation type="journal article" date="2022" name="Mol. Ecol. Resour.">
        <title>The genomes of chicory, endive, great burdock and yacon provide insights into Asteraceae paleo-polyploidization history and plant inulin production.</title>
        <authorList>
            <person name="Fan W."/>
            <person name="Wang S."/>
            <person name="Wang H."/>
            <person name="Wang A."/>
            <person name="Jiang F."/>
            <person name="Liu H."/>
            <person name="Zhao H."/>
            <person name="Xu D."/>
            <person name="Zhang Y."/>
        </authorList>
    </citation>
    <scope>NUCLEOTIDE SEQUENCE [LARGE SCALE GENOMIC DNA]</scope>
    <source>
        <strain evidence="2">cv. Punajuju</strain>
        <tissue evidence="1">Leaves</tissue>
    </source>
</reference>
<proteinExistence type="predicted"/>
<sequence>MAIYSAPFALHHNNLCLQNPPIIRLNLRSSSHHHHRFSTITKYVNFSKAKSTNQTISSSVQQDELMLTNIATVLHSMDLTNPDQCVQSYSLILRNCRKLHNLQLGSQIHGHMIVSGVELCEFLGSQLLEFYCKVGCIDNTRKLFDEMPERNVFSWTSVIGLYCELGDYNETINLFYLMIDEGVRPDHFVFPKVFKACAQLKNYQAGKDVYDYMMTIGFEGNNCVKRAFLDMFIKCGRMDIARRLFEQMNSNDIIMWNMMVSGYVLKRDFKRALRYVDQMRLKGVNPDRVTFNTILSGYAQEGQLKEAAKYFSELRGFGGLEPNIVSWTALITGNIQNGYPYKALNLFKKMVTKGLKPNSTTISSVLSTCTNLSLQKYGKEIQAYCIKSEELDSNIFVGNSLITFYSKSRNLNDTTRKHFNRLQQKDLVSWNSILSMSATKGSRDDVIKFLNDMELQGVSPDIITWNGIITGFTQYGDGKTALEFFTKTCHRGLSLNTTTISGALSACAQTKDLKFGKKIHNYVIKNQIETVSGVGSALIAMYSQCNNLESAFKVFNGLSRKDVTIYNTLISASGKIGFGVGAFDLLREMVLRKDLKPDSVTMISVLSVCSKLAALRQGKEIHVSIIRHGLESSNFVCNALIDMNRPSSLRLFPSSPRHHRCSKKVSIPDSPCHCLITATDKLCDSRFGCKLYDSYYRL</sequence>
<protein>
    <submittedName>
        <fullName evidence="1">Uncharacterized protein</fullName>
    </submittedName>
</protein>
<evidence type="ECO:0000313" key="2">
    <source>
        <dbReference type="Proteomes" id="UP001055811"/>
    </source>
</evidence>
<reference evidence="2" key="1">
    <citation type="journal article" date="2022" name="Mol. Ecol. Resour.">
        <title>The genomes of chicory, endive, great burdock and yacon provide insights into Asteraceae palaeo-polyploidization history and plant inulin production.</title>
        <authorList>
            <person name="Fan W."/>
            <person name="Wang S."/>
            <person name="Wang H."/>
            <person name="Wang A."/>
            <person name="Jiang F."/>
            <person name="Liu H."/>
            <person name="Zhao H."/>
            <person name="Xu D."/>
            <person name="Zhang Y."/>
        </authorList>
    </citation>
    <scope>NUCLEOTIDE SEQUENCE [LARGE SCALE GENOMIC DNA]</scope>
    <source>
        <strain evidence="2">cv. Punajuju</strain>
    </source>
</reference>
<gene>
    <name evidence="1" type="ORF">L2E82_35506</name>
</gene>
<dbReference type="EMBL" id="CM042014">
    <property type="protein sequence ID" value="KAI3723749.1"/>
    <property type="molecule type" value="Genomic_DNA"/>
</dbReference>
<organism evidence="1 2">
    <name type="scientific">Cichorium intybus</name>
    <name type="common">Chicory</name>
    <dbReference type="NCBI Taxonomy" id="13427"/>
    <lineage>
        <taxon>Eukaryota</taxon>
        <taxon>Viridiplantae</taxon>
        <taxon>Streptophyta</taxon>
        <taxon>Embryophyta</taxon>
        <taxon>Tracheophyta</taxon>
        <taxon>Spermatophyta</taxon>
        <taxon>Magnoliopsida</taxon>
        <taxon>eudicotyledons</taxon>
        <taxon>Gunneridae</taxon>
        <taxon>Pentapetalae</taxon>
        <taxon>asterids</taxon>
        <taxon>campanulids</taxon>
        <taxon>Asterales</taxon>
        <taxon>Asteraceae</taxon>
        <taxon>Cichorioideae</taxon>
        <taxon>Cichorieae</taxon>
        <taxon>Cichoriinae</taxon>
        <taxon>Cichorium</taxon>
    </lineage>
</organism>
<keyword evidence="2" id="KW-1185">Reference proteome</keyword>
<name>A0ACB9BP40_CICIN</name>
<comment type="caution">
    <text evidence="1">The sequence shown here is derived from an EMBL/GenBank/DDBJ whole genome shotgun (WGS) entry which is preliminary data.</text>
</comment>